<dbReference type="EC" id="2.3.2.27" evidence="2"/>
<keyword evidence="8" id="KW-1185">Reference proteome</keyword>
<comment type="catalytic activity">
    <reaction evidence="1">
        <text>S-ubiquitinyl-[E2 ubiquitin-conjugating enzyme]-L-cysteine + [acceptor protein]-L-lysine = [E2 ubiquitin-conjugating enzyme]-L-cysteine + N(6)-ubiquitinyl-[acceptor protein]-L-lysine.</text>
        <dbReference type="EC" id="2.3.2.27"/>
    </reaction>
</comment>
<name>A0AAV6W8D7_9LAMI</name>
<dbReference type="GO" id="GO:0005737">
    <property type="term" value="C:cytoplasm"/>
    <property type="evidence" value="ECO:0007669"/>
    <property type="project" value="TreeGrafter"/>
</dbReference>
<dbReference type="Proteomes" id="UP000826271">
    <property type="component" value="Unassembled WGS sequence"/>
</dbReference>
<keyword evidence="5" id="KW-0862">Zinc</keyword>
<evidence type="ECO:0000256" key="3">
    <source>
        <dbReference type="ARBA" id="ARBA00022723"/>
    </source>
</evidence>
<dbReference type="InterPro" id="IPR013083">
    <property type="entry name" value="Znf_RING/FYVE/PHD"/>
</dbReference>
<evidence type="ECO:0000256" key="1">
    <source>
        <dbReference type="ARBA" id="ARBA00000900"/>
    </source>
</evidence>
<dbReference type="GO" id="GO:0008270">
    <property type="term" value="F:zinc ion binding"/>
    <property type="evidence" value="ECO:0007669"/>
    <property type="project" value="UniProtKB-KW"/>
</dbReference>
<evidence type="ECO:0000259" key="6">
    <source>
        <dbReference type="Pfam" id="PF17123"/>
    </source>
</evidence>
<proteinExistence type="predicted"/>
<evidence type="ECO:0000256" key="5">
    <source>
        <dbReference type="ARBA" id="ARBA00022833"/>
    </source>
</evidence>
<organism evidence="7 8">
    <name type="scientific">Buddleja alternifolia</name>
    <dbReference type="NCBI Taxonomy" id="168488"/>
    <lineage>
        <taxon>Eukaryota</taxon>
        <taxon>Viridiplantae</taxon>
        <taxon>Streptophyta</taxon>
        <taxon>Embryophyta</taxon>
        <taxon>Tracheophyta</taxon>
        <taxon>Spermatophyta</taxon>
        <taxon>Magnoliopsida</taxon>
        <taxon>eudicotyledons</taxon>
        <taxon>Gunneridae</taxon>
        <taxon>Pentapetalae</taxon>
        <taxon>asterids</taxon>
        <taxon>lamiids</taxon>
        <taxon>Lamiales</taxon>
        <taxon>Scrophulariaceae</taxon>
        <taxon>Buddlejeae</taxon>
        <taxon>Buddleja</taxon>
    </lineage>
</organism>
<accession>A0AAV6W8D7</accession>
<protein>
    <recommendedName>
        <fullName evidence="2">RING-type E3 ubiquitin transferase</fullName>
        <ecNumber evidence="2">2.3.2.27</ecNumber>
    </recommendedName>
</protein>
<dbReference type="PANTHER" id="PTHR15710:SF132">
    <property type="entry name" value="E3 UBIQUITIN-PROTEIN LIGASE MPSR1"/>
    <property type="match status" value="1"/>
</dbReference>
<evidence type="ECO:0000256" key="4">
    <source>
        <dbReference type="ARBA" id="ARBA00022771"/>
    </source>
</evidence>
<reference evidence="7" key="1">
    <citation type="submission" date="2019-10" db="EMBL/GenBank/DDBJ databases">
        <authorList>
            <person name="Zhang R."/>
            <person name="Pan Y."/>
            <person name="Wang J."/>
            <person name="Ma R."/>
            <person name="Yu S."/>
        </authorList>
    </citation>
    <scope>NUCLEOTIDE SEQUENCE</scope>
    <source>
        <strain evidence="7">LA-IB0</strain>
        <tissue evidence="7">Leaf</tissue>
    </source>
</reference>
<feature type="domain" description="RING-type" evidence="6">
    <location>
        <begin position="114"/>
        <end position="139"/>
    </location>
</feature>
<dbReference type="Pfam" id="PF17123">
    <property type="entry name" value="zf-RING_11"/>
    <property type="match status" value="1"/>
</dbReference>
<evidence type="ECO:0000256" key="2">
    <source>
        <dbReference type="ARBA" id="ARBA00012483"/>
    </source>
</evidence>
<gene>
    <name evidence="7" type="ORF">BUALT_Bualt17G0071100</name>
</gene>
<comment type="caution">
    <text evidence="7">The sequence shown here is derived from an EMBL/GenBank/DDBJ whole genome shotgun (WGS) entry which is preliminary data.</text>
</comment>
<dbReference type="SUPFAM" id="SSF57850">
    <property type="entry name" value="RING/U-box"/>
    <property type="match status" value="1"/>
</dbReference>
<dbReference type="GO" id="GO:0016567">
    <property type="term" value="P:protein ubiquitination"/>
    <property type="evidence" value="ECO:0007669"/>
    <property type="project" value="TreeGrafter"/>
</dbReference>
<keyword evidence="3" id="KW-0479">Metal-binding</keyword>
<dbReference type="EMBL" id="WHWC01000017">
    <property type="protein sequence ID" value="KAG8366354.1"/>
    <property type="molecule type" value="Genomic_DNA"/>
</dbReference>
<dbReference type="InterPro" id="IPR001841">
    <property type="entry name" value="Znf_RING"/>
</dbReference>
<dbReference type="Gene3D" id="3.30.40.10">
    <property type="entry name" value="Zinc/RING finger domain, C3HC4 (zinc finger)"/>
    <property type="match status" value="1"/>
</dbReference>
<dbReference type="AlphaFoldDB" id="A0AAV6W8D7"/>
<sequence>MASSDPSFIENLINSRNRDISLFFPFIFGLNPSNQSENHESPDRIVLINPFTQGMVVIERSEGGGGDSGSGERFASFFDDLFSRKGGHPPASRASIEAMECVEIGEGEDDDDRQCVICLDEWGIGEKVKEMPCKHSFHEVYGEAILVGSPLMDENFKIH</sequence>
<evidence type="ECO:0000313" key="8">
    <source>
        <dbReference type="Proteomes" id="UP000826271"/>
    </source>
</evidence>
<keyword evidence="4" id="KW-0863">Zinc-finger</keyword>
<dbReference type="PANTHER" id="PTHR15710">
    <property type="entry name" value="E3 UBIQUITIN-PROTEIN LIGASE PRAJA"/>
    <property type="match status" value="1"/>
</dbReference>
<evidence type="ECO:0000313" key="7">
    <source>
        <dbReference type="EMBL" id="KAG8366354.1"/>
    </source>
</evidence>
<dbReference type="GO" id="GO:0061630">
    <property type="term" value="F:ubiquitin protein ligase activity"/>
    <property type="evidence" value="ECO:0007669"/>
    <property type="project" value="UniProtKB-EC"/>
</dbReference>